<dbReference type="EMBL" id="LOXM01000001">
    <property type="protein sequence ID" value="KVG77026.1"/>
    <property type="molecule type" value="Genomic_DNA"/>
</dbReference>
<gene>
    <name evidence="5" type="ORF">WJ33_01610</name>
</gene>
<dbReference type="SMART" id="SM00052">
    <property type="entry name" value="EAL"/>
    <property type="match status" value="1"/>
</dbReference>
<dbReference type="SMART" id="SM00091">
    <property type="entry name" value="PAS"/>
    <property type="match status" value="2"/>
</dbReference>
<dbReference type="InterPro" id="IPR035919">
    <property type="entry name" value="EAL_sf"/>
</dbReference>
<evidence type="ECO:0000313" key="5">
    <source>
        <dbReference type="EMBL" id="KVG77026.1"/>
    </source>
</evidence>
<evidence type="ECO:0000259" key="2">
    <source>
        <dbReference type="PROSITE" id="PS50113"/>
    </source>
</evidence>
<dbReference type="NCBIfam" id="TIGR00254">
    <property type="entry name" value="GGDEF"/>
    <property type="match status" value="1"/>
</dbReference>
<evidence type="ECO:0008006" key="7">
    <source>
        <dbReference type="Google" id="ProtNLM"/>
    </source>
</evidence>
<feature type="domain" description="EAL" evidence="3">
    <location>
        <begin position="429"/>
        <end position="683"/>
    </location>
</feature>
<protein>
    <recommendedName>
        <fullName evidence="7">Diguanylate cyclase</fullName>
    </recommendedName>
</protein>
<feature type="domain" description="PAS" evidence="1">
    <location>
        <begin position="1"/>
        <end position="67"/>
    </location>
</feature>
<dbReference type="Gene3D" id="3.20.20.450">
    <property type="entry name" value="EAL domain"/>
    <property type="match status" value="1"/>
</dbReference>
<accession>A0A118HZ89</accession>
<dbReference type="AlphaFoldDB" id="A0A118HZ89"/>
<dbReference type="GO" id="GO:0003824">
    <property type="term" value="F:catalytic activity"/>
    <property type="evidence" value="ECO:0007669"/>
    <property type="project" value="UniProtKB-ARBA"/>
</dbReference>
<dbReference type="Pfam" id="PF00990">
    <property type="entry name" value="GGDEF"/>
    <property type="match status" value="1"/>
</dbReference>
<dbReference type="CDD" id="cd01948">
    <property type="entry name" value="EAL"/>
    <property type="match status" value="1"/>
</dbReference>
<dbReference type="SMART" id="SM00267">
    <property type="entry name" value="GGDEF"/>
    <property type="match status" value="1"/>
</dbReference>
<dbReference type="PANTHER" id="PTHR44757">
    <property type="entry name" value="DIGUANYLATE CYCLASE DGCP"/>
    <property type="match status" value="1"/>
</dbReference>
<feature type="domain" description="PAC" evidence="2">
    <location>
        <begin position="201"/>
        <end position="253"/>
    </location>
</feature>
<dbReference type="InterPro" id="IPR052155">
    <property type="entry name" value="Biofilm_reg_signaling"/>
</dbReference>
<feature type="domain" description="PAS" evidence="1">
    <location>
        <begin position="123"/>
        <end position="196"/>
    </location>
</feature>
<dbReference type="Gene3D" id="3.30.70.270">
    <property type="match status" value="1"/>
</dbReference>
<dbReference type="NCBIfam" id="TIGR00229">
    <property type="entry name" value="sensory_box"/>
    <property type="match status" value="2"/>
</dbReference>
<dbReference type="InterPro" id="IPR035965">
    <property type="entry name" value="PAS-like_dom_sf"/>
</dbReference>
<dbReference type="InterPro" id="IPR043128">
    <property type="entry name" value="Rev_trsase/Diguanyl_cyclase"/>
</dbReference>
<dbReference type="SUPFAM" id="SSF141868">
    <property type="entry name" value="EAL domain-like"/>
    <property type="match status" value="1"/>
</dbReference>
<dbReference type="FunFam" id="3.30.70.270:FF:000001">
    <property type="entry name" value="Diguanylate cyclase domain protein"/>
    <property type="match status" value="1"/>
</dbReference>
<dbReference type="SMART" id="SM00086">
    <property type="entry name" value="PAC"/>
    <property type="match status" value="2"/>
</dbReference>
<dbReference type="Pfam" id="PF00563">
    <property type="entry name" value="EAL"/>
    <property type="match status" value="1"/>
</dbReference>
<feature type="domain" description="PAC" evidence="2">
    <location>
        <begin position="70"/>
        <end position="122"/>
    </location>
</feature>
<dbReference type="PROSITE" id="PS50887">
    <property type="entry name" value="GGDEF"/>
    <property type="match status" value="1"/>
</dbReference>
<reference evidence="5 6" key="1">
    <citation type="submission" date="2015-11" db="EMBL/GenBank/DDBJ databases">
        <title>Expanding the genomic diversity of Burkholderia species for the development of highly accurate diagnostics.</title>
        <authorList>
            <person name="Sahl J."/>
            <person name="Keim P."/>
            <person name="Wagner D."/>
        </authorList>
    </citation>
    <scope>NUCLEOTIDE SEQUENCE [LARGE SCALE GENOMIC DNA]</scope>
    <source>
        <strain evidence="5 6">MSMB2036</strain>
    </source>
</reference>
<dbReference type="SUPFAM" id="SSF55785">
    <property type="entry name" value="PYP-like sensor domain (PAS domain)"/>
    <property type="match status" value="2"/>
</dbReference>
<evidence type="ECO:0000259" key="4">
    <source>
        <dbReference type="PROSITE" id="PS50887"/>
    </source>
</evidence>
<dbReference type="CDD" id="cd01949">
    <property type="entry name" value="GGDEF"/>
    <property type="match status" value="1"/>
</dbReference>
<dbReference type="InterPro" id="IPR001633">
    <property type="entry name" value="EAL_dom"/>
</dbReference>
<organism evidence="5 6">
    <name type="scientific">Burkholderia ubonensis</name>
    <dbReference type="NCBI Taxonomy" id="101571"/>
    <lineage>
        <taxon>Bacteria</taxon>
        <taxon>Pseudomonadati</taxon>
        <taxon>Pseudomonadota</taxon>
        <taxon>Betaproteobacteria</taxon>
        <taxon>Burkholderiales</taxon>
        <taxon>Burkholderiaceae</taxon>
        <taxon>Burkholderia</taxon>
        <taxon>Burkholderia cepacia complex</taxon>
    </lineage>
</organism>
<proteinExistence type="predicted"/>
<dbReference type="PROSITE" id="PS50113">
    <property type="entry name" value="PAC"/>
    <property type="match status" value="2"/>
</dbReference>
<dbReference type="Pfam" id="PF13426">
    <property type="entry name" value="PAS_9"/>
    <property type="match status" value="1"/>
</dbReference>
<dbReference type="Pfam" id="PF00989">
    <property type="entry name" value="PAS"/>
    <property type="match status" value="1"/>
</dbReference>
<feature type="domain" description="GGDEF" evidence="4">
    <location>
        <begin position="285"/>
        <end position="418"/>
    </location>
</feature>
<sequence>MRLYESTPAMLHSIDSCGRLVHVSDVWLATLGYTRDEVIGRQWVSFLTPASRVYAADIVIPDLFRNGHCEAIEYQVVRKSGSVIDVLLSAVVQHDACGTPLFSLTVMEDVTERKRVQSKLAEQYERLRVTLHSIRDAVITTDALGRIEYINPTAEQLTGWTTEDACGEASEKVFHVVDAISRRSVESPVEACLFHDRSIGEAVHTVLIGRDGGEYHIEDSAAPIKDATGTTLGVVLVFRDVSEQYRISREMTYRATHDTLTGLLNRDEFEHRLEYALESSLNTDADHALMFIDLDRFKLVNDAAGHAAGDRLLKQISELIQKVIRKRDTFARLGGDEFGLILEHCSIDVAFGIAQKICQRVDAFRFPHGAQHFHVGASIGLVPVDRRWTNTANILQAADSACHAAKVEGRNRVHTFFSDDQKIVAHRRDMHWVRRIERALDEGQFVLHWQQIRSLHKDEDRIHGEVLIRMLDDNGTLISPAAFLSSAERFHMISQIDRWVIRQVFEWMARHRDALSRVGSIGINLSGQSIGDQAFHRYVLDLIDELTFDHDKLCFEITETAAITNLVEATAFFDSMRERKIRFALDDFGSGVSSFGYLKTLPVDYLKIDGQFIRNLASDPVDQATVRCIHEIANTTGKRTVAEFVETESVERLLREIGIDYVQGYLRHRPAPLDEMLALATSG</sequence>
<dbReference type="GO" id="GO:0006355">
    <property type="term" value="P:regulation of DNA-templated transcription"/>
    <property type="evidence" value="ECO:0007669"/>
    <property type="project" value="InterPro"/>
</dbReference>
<dbReference type="InterPro" id="IPR029787">
    <property type="entry name" value="Nucleotide_cyclase"/>
</dbReference>
<dbReference type="Gene3D" id="3.30.450.20">
    <property type="entry name" value="PAS domain"/>
    <property type="match status" value="2"/>
</dbReference>
<dbReference type="PROSITE" id="PS50883">
    <property type="entry name" value="EAL"/>
    <property type="match status" value="1"/>
</dbReference>
<name>A0A118HZ89_9BURK</name>
<dbReference type="InterPro" id="IPR000014">
    <property type="entry name" value="PAS"/>
</dbReference>
<evidence type="ECO:0000259" key="1">
    <source>
        <dbReference type="PROSITE" id="PS50112"/>
    </source>
</evidence>
<dbReference type="InterPro" id="IPR000700">
    <property type="entry name" value="PAS-assoc_C"/>
</dbReference>
<dbReference type="CDD" id="cd00130">
    <property type="entry name" value="PAS"/>
    <property type="match status" value="2"/>
</dbReference>
<dbReference type="SUPFAM" id="SSF55073">
    <property type="entry name" value="Nucleotide cyclase"/>
    <property type="match status" value="1"/>
</dbReference>
<dbReference type="InterPro" id="IPR013767">
    <property type="entry name" value="PAS_fold"/>
</dbReference>
<dbReference type="Proteomes" id="UP000064029">
    <property type="component" value="Unassembled WGS sequence"/>
</dbReference>
<evidence type="ECO:0000313" key="6">
    <source>
        <dbReference type="Proteomes" id="UP000064029"/>
    </source>
</evidence>
<dbReference type="InterPro" id="IPR000160">
    <property type="entry name" value="GGDEF_dom"/>
</dbReference>
<dbReference type="PANTHER" id="PTHR44757:SF4">
    <property type="entry name" value="DIGUANYLATE CYCLASE DGCE-RELATED"/>
    <property type="match status" value="1"/>
</dbReference>
<comment type="caution">
    <text evidence="5">The sequence shown here is derived from an EMBL/GenBank/DDBJ whole genome shotgun (WGS) entry which is preliminary data.</text>
</comment>
<evidence type="ECO:0000259" key="3">
    <source>
        <dbReference type="PROSITE" id="PS50883"/>
    </source>
</evidence>
<dbReference type="PROSITE" id="PS50112">
    <property type="entry name" value="PAS"/>
    <property type="match status" value="2"/>
</dbReference>
<dbReference type="InterPro" id="IPR001610">
    <property type="entry name" value="PAC"/>
</dbReference>